<dbReference type="InterPro" id="IPR029058">
    <property type="entry name" value="AB_hydrolase_fold"/>
</dbReference>
<reference evidence="4" key="1">
    <citation type="submission" date="2020-05" db="EMBL/GenBank/DDBJ databases">
        <authorList>
            <person name="Chiriac C."/>
            <person name="Salcher M."/>
            <person name="Ghai R."/>
            <person name="Kavagutti S V."/>
        </authorList>
    </citation>
    <scope>NUCLEOTIDE SEQUENCE</scope>
</reference>
<proteinExistence type="inferred from homology"/>
<accession>A0A6J6FQX3</accession>
<dbReference type="PANTHER" id="PTHR48081:SF8">
    <property type="entry name" value="ALPHA_BETA HYDROLASE FOLD-3 DOMAIN-CONTAINING PROTEIN-RELATED"/>
    <property type="match status" value="1"/>
</dbReference>
<dbReference type="AlphaFoldDB" id="A0A6J6FQX3"/>
<sequence length="306" mass="33002">MTLHPQAARLIAVMESRQQKGFSEVTPQEARAARAATDYKSNEHVHEMRDVNALGVRCRLYKPSADNNLGLMVFFHGGGWVLGSIESHDGLCRTLANQSGQAILSVDYRLAPEDPFPNGLEDCIRATLWAHQNADELGIDPTRISVGGDSAGGNFAAVVAQLQPVPLVFQVLIYPVTDCTMKTPSYVENAEGPFLRANDMAAFIDAYIGDITSPQDPRVSPISASPSTLASCPPALIITAHHDPLRDEGEEYGAALLANGVEASIVRYFGMFHGFVSLFPWLDDGKTAVSLIASAMRTALAPPRNK</sequence>
<evidence type="ECO:0000256" key="2">
    <source>
        <dbReference type="ARBA" id="ARBA00022801"/>
    </source>
</evidence>
<dbReference type="Pfam" id="PF07859">
    <property type="entry name" value="Abhydrolase_3"/>
    <property type="match status" value="1"/>
</dbReference>
<evidence type="ECO:0000259" key="3">
    <source>
        <dbReference type="Pfam" id="PF07859"/>
    </source>
</evidence>
<organism evidence="4">
    <name type="scientific">freshwater metagenome</name>
    <dbReference type="NCBI Taxonomy" id="449393"/>
    <lineage>
        <taxon>unclassified sequences</taxon>
        <taxon>metagenomes</taxon>
        <taxon>ecological metagenomes</taxon>
    </lineage>
</organism>
<dbReference type="FunFam" id="3.40.50.1820:FF:000089">
    <property type="entry name" value="Alpha/beta hydrolase"/>
    <property type="match status" value="1"/>
</dbReference>
<evidence type="ECO:0000256" key="1">
    <source>
        <dbReference type="ARBA" id="ARBA00010515"/>
    </source>
</evidence>
<feature type="domain" description="Alpha/beta hydrolase fold-3" evidence="3">
    <location>
        <begin position="72"/>
        <end position="276"/>
    </location>
</feature>
<comment type="similarity">
    <text evidence="1">Belongs to the 'GDXG' lipolytic enzyme family.</text>
</comment>
<dbReference type="GO" id="GO:0016787">
    <property type="term" value="F:hydrolase activity"/>
    <property type="evidence" value="ECO:0007669"/>
    <property type="project" value="UniProtKB-KW"/>
</dbReference>
<name>A0A6J6FQX3_9ZZZZ</name>
<gene>
    <name evidence="4" type="ORF">UFOPK1808_00069</name>
</gene>
<keyword evidence="2" id="KW-0378">Hydrolase</keyword>
<dbReference type="SUPFAM" id="SSF53474">
    <property type="entry name" value="alpha/beta-Hydrolases"/>
    <property type="match status" value="1"/>
</dbReference>
<dbReference type="EMBL" id="CAEZUL010000003">
    <property type="protein sequence ID" value="CAB4589434.1"/>
    <property type="molecule type" value="Genomic_DNA"/>
</dbReference>
<evidence type="ECO:0000313" key="4">
    <source>
        <dbReference type="EMBL" id="CAB4589434.1"/>
    </source>
</evidence>
<dbReference type="Gene3D" id="3.40.50.1820">
    <property type="entry name" value="alpha/beta hydrolase"/>
    <property type="match status" value="1"/>
</dbReference>
<dbReference type="PROSITE" id="PS01173">
    <property type="entry name" value="LIPASE_GDXG_HIS"/>
    <property type="match status" value="1"/>
</dbReference>
<dbReference type="InterPro" id="IPR050300">
    <property type="entry name" value="GDXG_lipolytic_enzyme"/>
</dbReference>
<protein>
    <submittedName>
        <fullName evidence="4">Unannotated protein</fullName>
    </submittedName>
</protein>
<dbReference type="InterPro" id="IPR013094">
    <property type="entry name" value="AB_hydrolase_3"/>
</dbReference>
<dbReference type="PANTHER" id="PTHR48081">
    <property type="entry name" value="AB HYDROLASE SUPERFAMILY PROTEIN C4A8.06C"/>
    <property type="match status" value="1"/>
</dbReference>
<dbReference type="InterPro" id="IPR002168">
    <property type="entry name" value="Lipase_GDXG_HIS_AS"/>
</dbReference>